<dbReference type="PANTHER" id="PTHR35040:SF9">
    <property type="entry name" value="4-LIKE CELL SURFACE PROTEIN, PUTATIVE (AFU_ORTHOLOGUE AFUA_4G14080)-RELATED"/>
    <property type="match status" value="1"/>
</dbReference>
<dbReference type="CDD" id="cd00063">
    <property type="entry name" value="FN3"/>
    <property type="match status" value="2"/>
</dbReference>
<dbReference type="PANTHER" id="PTHR35040">
    <property type="match status" value="1"/>
</dbReference>
<evidence type="ECO:0000313" key="2">
    <source>
        <dbReference type="EMBL" id="CUR52255.1"/>
    </source>
</evidence>
<sequence>MIEQSSKRFVAMIAILLLVTTPLTVLPHQAHAASQTGVMIALYTYPGSTWDVVAQAKSAHPSVPVIAIINPNNGPGSSRDANYVSGIQELHAAGVIVLGYDATGYASNSASSVKSVMNTWKSLYNIDGIFFDEMANWSGPESYYSDLTSYAKSLGYTMTVGNPGTDTLPSYIGTVDNLMIYENPGLPALSALQGWHTGYDKSNFSMIAFGVNSISQSFLTSASNYVGYIDLTNDVLDNPYDTVPPYFGTLVADLDTGSVAPTAPSAPTGLAATATSSSQINLSWTAPSNNGGSAITGYKIERSLDNGSTWNTIVSNTGSVLTTYSNTGLTASTPYTYRVSAINPVGSSTPSSIASATTTSGTVTTVPQQPTGLATSVVSSSQINLSWTAPVNNGGSAITGYKIEKSTDAGTTWVTISANTASVSTTYSDTGLTASTPYTYRVSAINPVGTGSPSNTASATTLAASTGGTVSITVKSVNLAGVQFNGMWVELHASNGTTLATGYTPVTFQVTSGNAYTIVSSNYQSNVFNHWNDGTTTASKTITPTQNTTLTEYYSTGPVSLKVKAVDLSGNVITGLWTTLVSGGTTLQSGYTTMTFSVTPGTQYTVTVANYQNYVFDHWSDGNTNPHRTITPTQAATLVAYYNS</sequence>
<feature type="domain" description="Fibronectin type-III" evidence="1">
    <location>
        <begin position="266"/>
        <end position="361"/>
    </location>
</feature>
<dbReference type="Pfam" id="PF00041">
    <property type="entry name" value="fn3"/>
    <property type="match status" value="2"/>
</dbReference>
<gene>
    <name evidence="2" type="ORF">NDEV_1490</name>
</gene>
<evidence type="ECO:0000313" key="3">
    <source>
        <dbReference type="Proteomes" id="UP000196239"/>
    </source>
</evidence>
<dbReference type="Proteomes" id="UP000196239">
    <property type="component" value="Chromosome 1"/>
</dbReference>
<dbReference type="InterPro" id="IPR013783">
    <property type="entry name" value="Ig-like_fold"/>
</dbReference>
<keyword evidence="3" id="KW-1185">Reference proteome</keyword>
<dbReference type="KEGG" id="ndv:NDEV_1490"/>
<dbReference type="PRINTS" id="PR00014">
    <property type="entry name" value="FNTYPEIII"/>
</dbReference>
<dbReference type="SUPFAM" id="SSF49265">
    <property type="entry name" value="Fibronectin type III"/>
    <property type="match status" value="1"/>
</dbReference>
<name>A0A128A4H1_9ARCH</name>
<dbReference type="Gene3D" id="2.60.40.10">
    <property type="entry name" value="Immunoglobulins"/>
    <property type="match status" value="2"/>
</dbReference>
<dbReference type="InterPro" id="IPR036116">
    <property type="entry name" value="FN3_sf"/>
</dbReference>
<proteinExistence type="predicted"/>
<dbReference type="SMART" id="SM00060">
    <property type="entry name" value="FN3"/>
    <property type="match status" value="2"/>
</dbReference>
<dbReference type="InterPro" id="IPR021986">
    <property type="entry name" value="Spherulin4"/>
</dbReference>
<accession>A0A128A4H1</accession>
<dbReference type="Pfam" id="PF12138">
    <property type="entry name" value="Spherulin4"/>
    <property type="match status" value="1"/>
</dbReference>
<dbReference type="InterPro" id="IPR003961">
    <property type="entry name" value="FN3_dom"/>
</dbReference>
<dbReference type="EMBL" id="LN890280">
    <property type="protein sequence ID" value="CUR52255.1"/>
    <property type="molecule type" value="Genomic_DNA"/>
</dbReference>
<feature type="domain" description="Fibronectin type-III" evidence="1">
    <location>
        <begin position="366"/>
        <end position="464"/>
    </location>
</feature>
<dbReference type="PROSITE" id="PS50853">
    <property type="entry name" value="FN3"/>
    <property type="match status" value="2"/>
</dbReference>
<organism evidence="2 3">
    <name type="scientific">Nitrosotalea devaniterrae</name>
    <dbReference type="NCBI Taxonomy" id="1078905"/>
    <lineage>
        <taxon>Archaea</taxon>
        <taxon>Nitrososphaerota</taxon>
        <taxon>Nitrososphaeria</taxon>
        <taxon>Nitrosotaleales</taxon>
        <taxon>Nitrosotaleaceae</taxon>
        <taxon>Nitrosotalea</taxon>
    </lineage>
</organism>
<evidence type="ECO:0000259" key="1">
    <source>
        <dbReference type="PROSITE" id="PS50853"/>
    </source>
</evidence>
<dbReference type="AlphaFoldDB" id="A0A128A4H1"/>
<protein>
    <submittedName>
        <fullName evidence="2">Putative spherulin 4</fullName>
    </submittedName>
</protein>
<reference evidence="3" key="1">
    <citation type="submission" date="2015-10" db="EMBL/GenBank/DDBJ databases">
        <authorList>
            <person name="Lehtovirta-Morley L.E."/>
            <person name="Vieille C."/>
        </authorList>
    </citation>
    <scope>NUCLEOTIDE SEQUENCE [LARGE SCALE GENOMIC DNA]</scope>
</reference>